<evidence type="ECO:0000313" key="1">
    <source>
        <dbReference type="EMBL" id="GJT38679.1"/>
    </source>
</evidence>
<organism evidence="1 2">
    <name type="scientific">Tanacetum coccineum</name>
    <dbReference type="NCBI Taxonomy" id="301880"/>
    <lineage>
        <taxon>Eukaryota</taxon>
        <taxon>Viridiplantae</taxon>
        <taxon>Streptophyta</taxon>
        <taxon>Embryophyta</taxon>
        <taxon>Tracheophyta</taxon>
        <taxon>Spermatophyta</taxon>
        <taxon>Magnoliopsida</taxon>
        <taxon>eudicotyledons</taxon>
        <taxon>Gunneridae</taxon>
        <taxon>Pentapetalae</taxon>
        <taxon>asterids</taxon>
        <taxon>campanulids</taxon>
        <taxon>Asterales</taxon>
        <taxon>Asteraceae</taxon>
        <taxon>Asteroideae</taxon>
        <taxon>Anthemideae</taxon>
        <taxon>Anthemidinae</taxon>
        <taxon>Tanacetum</taxon>
    </lineage>
</organism>
<reference evidence="1" key="1">
    <citation type="journal article" date="2022" name="Int. J. Mol. Sci.">
        <title>Draft Genome of Tanacetum Coccineum: Genomic Comparison of Closely Related Tanacetum-Family Plants.</title>
        <authorList>
            <person name="Yamashiro T."/>
            <person name="Shiraishi A."/>
            <person name="Nakayama K."/>
            <person name="Satake H."/>
        </authorList>
    </citation>
    <scope>NUCLEOTIDE SEQUENCE</scope>
</reference>
<sequence>MRGCGGIAQVPRSTYPGGVFLSVEAATIPQKKKVGFRLSFHPPPDGGGFHILPRYCRPRRDKDGILGLRDSEGRAATVRLLATVFGREGCTANLKEGHWGAASDLISRFTCKFVGGADLKKDHRGGRGRRDWRGRLEGVNVDITPQTDIMAMGLGPNHMGGRTMGGMFVNCFGNYKGSGAGSDTLRLGTEAGYRQSVESGYSWSISVMTTFPTAILRLLAPKLHRTNWVDIRGSGEPVNAAGSL</sequence>
<protein>
    <submittedName>
        <fullName evidence="1">Uncharacterized protein</fullName>
    </submittedName>
</protein>
<accession>A0ABQ5DPG4</accession>
<keyword evidence="2" id="KW-1185">Reference proteome</keyword>
<comment type="caution">
    <text evidence="1">The sequence shown here is derived from an EMBL/GenBank/DDBJ whole genome shotgun (WGS) entry which is preliminary data.</text>
</comment>
<dbReference type="EMBL" id="BQNB010015322">
    <property type="protein sequence ID" value="GJT38679.1"/>
    <property type="molecule type" value="Genomic_DNA"/>
</dbReference>
<gene>
    <name evidence="1" type="ORF">Tco_0938544</name>
</gene>
<proteinExistence type="predicted"/>
<dbReference type="Proteomes" id="UP001151760">
    <property type="component" value="Unassembled WGS sequence"/>
</dbReference>
<name>A0ABQ5DPG4_9ASTR</name>
<evidence type="ECO:0000313" key="2">
    <source>
        <dbReference type="Proteomes" id="UP001151760"/>
    </source>
</evidence>
<reference evidence="1" key="2">
    <citation type="submission" date="2022-01" db="EMBL/GenBank/DDBJ databases">
        <authorList>
            <person name="Yamashiro T."/>
            <person name="Shiraishi A."/>
            <person name="Satake H."/>
            <person name="Nakayama K."/>
        </authorList>
    </citation>
    <scope>NUCLEOTIDE SEQUENCE</scope>
</reference>